<dbReference type="GO" id="GO:0006508">
    <property type="term" value="P:proteolysis"/>
    <property type="evidence" value="ECO:0007669"/>
    <property type="project" value="UniProtKB-KW"/>
</dbReference>
<name>A0A1G7RMF7_CHIFI</name>
<dbReference type="PROSITE" id="PS00137">
    <property type="entry name" value="SUBTILASE_HIS"/>
    <property type="match status" value="1"/>
</dbReference>
<dbReference type="GO" id="GO:0004252">
    <property type="term" value="F:serine-type endopeptidase activity"/>
    <property type="evidence" value="ECO:0007669"/>
    <property type="project" value="UniProtKB-UniRule"/>
</dbReference>
<dbReference type="STRING" id="104663.SAMN04488121_103529"/>
<evidence type="ECO:0000256" key="5">
    <source>
        <dbReference type="PROSITE-ProRule" id="PRU01240"/>
    </source>
</evidence>
<proteinExistence type="inferred from homology"/>
<reference evidence="7 8" key="1">
    <citation type="submission" date="2016-10" db="EMBL/GenBank/DDBJ databases">
        <authorList>
            <person name="de Groot N.N."/>
        </authorList>
    </citation>
    <scope>NUCLEOTIDE SEQUENCE [LARGE SCALE GENOMIC DNA]</scope>
    <source>
        <strain evidence="7 8">DSM 527</strain>
    </source>
</reference>
<dbReference type="InterPro" id="IPR036852">
    <property type="entry name" value="Peptidase_S8/S53_dom_sf"/>
</dbReference>
<dbReference type="InterPro" id="IPR008964">
    <property type="entry name" value="Invasin/intimin_cell_adhesion"/>
</dbReference>
<dbReference type="SUPFAM" id="SSF52743">
    <property type="entry name" value="Subtilisin-like"/>
    <property type="match status" value="1"/>
</dbReference>
<keyword evidence="3 5" id="KW-0378">Hydrolase</keyword>
<evidence type="ECO:0000259" key="6">
    <source>
        <dbReference type="Pfam" id="PF00082"/>
    </source>
</evidence>
<organism evidence="7 8">
    <name type="scientific">Chitinophaga filiformis</name>
    <name type="common">Myxococcus filiformis</name>
    <name type="synonym">Flexibacter filiformis</name>
    <dbReference type="NCBI Taxonomy" id="104663"/>
    <lineage>
        <taxon>Bacteria</taxon>
        <taxon>Pseudomonadati</taxon>
        <taxon>Bacteroidota</taxon>
        <taxon>Chitinophagia</taxon>
        <taxon>Chitinophagales</taxon>
        <taxon>Chitinophagaceae</taxon>
        <taxon>Chitinophaga</taxon>
    </lineage>
</organism>
<dbReference type="EMBL" id="FNBN01000003">
    <property type="protein sequence ID" value="SDG11968.1"/>
    <property type="molecule type" value="Genomic_DNA"/>
</dbReference>
<comment type="similarity">
    <text evidence="1 5">Belongs to the peptidase S8 family.</text>
</comment>
<dbReference type="PROSITE" id="PS00138">
    <property type="entry name" value="SUBTILASE_SER"/>
    <property type="match status" value="1"/>
</dbReference>
<evidence type="ECO:0000256" key="1">
    <source>
        <dbReference type="ARBA" id="ARBA00011073"/>
    </source>
</evidence>
<accession>A0A1G7RMF7</accession>
<dbReference type="Proteomes" id="UP000199045">
    <property type="component" value="Unassembled WGS sequence"/>
</dbReference>
<feature type="active site" description="Charge relay system" evidence="5">
    <location>
        <position position="260"/>
    </location>
</feature>
<protein>
    <submittedName>
        <fullName evidence="7">Subtilisin</fullName>
    </submittedName>
</protein>
<evidence type="ECO:0000256" key="3">
    <source>
        <dbReference type="ARBA" id="ARBA00022801"/>
    </source>
</evidence>
<feature type="active site" description="Charge relay system" evidence="5">
    <location>
        <position position="227"/>
    </location>
</feature>
<dbReference type="PROSITE" id="PS51892">
    <property type="entry name" value="SUBTILASE"/>
    <property type="match status" value="1"/>
</dbReference>
<dbReference type="Pfam" id="PF00082">
    <property type="entry name" value="Peptidase_S8"/>
    <property type="match status" value="1"/>
</dbReference>
<evidence type="ECO:0000256" key="4">
    <source>
        <dbReference type="ARBA" id="ARBA00022825"/>
    </source>
</evidence>
<keyword evidence="2 5" id="KW-0645">Protease</keyword>
<dbReference type="InterPro" id="IPR015500">
    <property type="entry name" value="Peptidase_S8_subtilisin-rel"/>
</dbReference>
<feature type="active site" description="Charge relay system" evidence="5">
    <location>
        <position position="432"/>
    </location>
</feature>
<dbReference type="PANTHER" id="PTHR43806">
    <property type="entry name" value="PEPTIDASE S8"/>
    <property type="match status" value="1"/>
</dbReference>
<gene>
    <name evidence="7" type="ORF">SAMN04488121_103529</name>
</gene>
<evidence type="ECO:0000313" key="8">
    <source>
        <dbReference type="Proteomes" id="UP000199045"/>
    </source>
</evidence>
<feature type="domain" description="Peptidase S8/S53" evidence="6">
    <location>
        <begin position="221"/>
        <end position="461"/>
    </location>
</feature>
<dbReference type="InterPro" id="IPR023828">
    <property type="entry name" value="Peptidase_S8_Ser-AS"/>
</dbReference>
<keyword evidence="4 5" id="KW-0720">Serine protease</keyword>
<dbReference type="PANTHER" id="PTHR43806:SF11">
    <property type="entry name" value="CEREVISIN-RELATED"/>
    <property type="match status" value="1"/>
</dbReference>
<dbReference type="PRINTS" id="PR00723">
    <property type="entry name" value="SUBTILISIN"/>
</dbReference>
<dbReference type="SUPFAM" id="SSF49373">
    <property type="entry name" value="Invasin/intimin cell-adhesion fragments"/>
    <property type="match status" value="1"/>
</dbReference>
<dbReference type="OrthoDB" id="9813435at2"/>
<evidence type="ECO:0000313" key="7">
    <source>
        <dbReference type="EMBL" id="SDG11968.1"/>
    </source>
</evidence>
<dbReference type="Gene3D" id="3.40.50.200">
    <property type="entry name" value="Peptidase S8/S53 domain"/>
    <property type="match status" value="1"/>
</dbReference>
<dbReference type="InterPro" id="IPR000209">
    <property type="entry name" value="Peptidase_S8/S53_dom"/>
</dbReference>
<dbReference type="InterPro" id="IPR022398">
    <property type="entry name" value="Peptidase_S8_His-AS"/>
</dbReference>
<evidence type="ECO:0000256" key="2">
    <source>
        <dbReference type="ARBA" id="ARBA00022670"/>
    </source>
</evidence>
<sequence>MANFILLPATQTQTNADTNPKVKDFLTTVLEPAVKSDSLKLSARMPAKQEKKIPVKVLDSIQEDGAKLIELSDNELADFRFSYPGFRIIKEKFYKKAIIYREAIEKKAKKSQINNKLQITVTDKEGNPLKDIYIVAFTDFENRLGDSGTTTTKGKITLSLKGKRIQRIYVYPEHSYWGYYRASFTATASLHIALTSIDINYKDVLRYFYPTASWPSIPASIRVGVIDTGVGPHKDLVVSGGMNCVKDEDPKDYKDNGEGHGTHVAGIIGASGGIHGVAAGVEIFSYRVFPVGKSASNFYIMKAINQAILDKCDLINMSLGEAEQDEGIISYIKQAYNAGVLCFCANGNDDRDKVSFPASYSLSVAVSAMGRKKTFPSRTVQTASIKAPYGKDKANFIADFSNIGPETDLTAPGVGIISTFPDDRYAIMDGTSMACPAATGMAARILSAAPEILAMQRTQARADEMLKYLSARIKSLGFKPTFEGKGILLSE</sequence>
<dbReference type="AlphaFoldDB" id="A0A1G7RMF7"/>
<dbReference type="InterPro" id="IPR050131">
    <property type="entry name" value="Peptidase_S8_subtilisin-like"/>
</dbReference>
<dbReference type="RefSeq" id="WP_089833144.1">
    <property type="nucleotide sequence ID" value="NZ_FNBN01000003.1"/>
</dbReference>